<organism evidence="1 2">
    <name type="scientific">Stenomitos frigidus ULC18</name>
    <dbReference type="NCBI Taxonomy" id="2107698"/>
    <lineage>
        <taxon>Bacteria</taxon>
        <taxon>Bacillati</taxon>
        <taxon>Cyanobacteriota</taxon>
        <taxon>Cyanophyceae</taxon>
        <taxon>Leptolyngbyales</taxon>
        <taxon>Leptolyngbyaceae</taxon>
        <taxon>Stenomitos</taxon>
    </lineage>
</organism>
<gene>
    <name evidence="1" type="ORF">C7B82_19985</name>
</gene>
<comment type="caution">
    <text evidence="1">The sequence shown here is derived from an EMBL/GenBank/DDBJ whole genome shotgun (WGS) entry which is preliminary data.</text>
</comment>
<reference evidence="2" key="1">
    <citation type="submission" date="2018-02" db="EMBL/GenBank/DDBJ databases">
        <authorList>
            <person name="Moore K."/>
            <person name="Momper L."/>
        </authorList>
    </citation>
    <scope>NUCLEOTIDE SEQUENCE [LARGE SCALE GENOMIC DNA]</scope>
    <source>
        <strain evidence="2">ULC18</strain>
    </source>
</reference>
<reference evidence="1 2" key="2">
    <citation type="submission" date="2018-03" db="EMBL/GenBank/DDBJ databases">
        <title>The ancient ancestry and fast evolution of plastids.</title>
        <authorList>
            <person name="Moore K.R."/>
            <person name="Magnabosco C."/>
            <person name="Momper L."/>
            <person name="Gold D.A."/>
            <person name="Bosak T."/>
            <person name="Fournier G.P."/>
        </authorList>
    </citation>
    <scope>NUCLEOTIDE SEQUENCE [LARGE SCALE GENOMIC DNA]</scope>
    <source>
        <strain evidence="1 2">ULC18</strain>
    </source>
</reference>
<dbReference type="Proteomes" id="UP000239576">
    <property type="component" value="Unassembled WGS sequence"/>
</dbReference>
<evidence type="ECO:0000313" key="2">
    <source>
        <dbReference type="Proteomes" id="UP000239576"/>
    </source>
</evidence>
<keyword evidence="2" id="KW-1185">Reference proteome</keyword>
<evidence type="ECO:0000313" key="1">
    <source>
        <dbReference type="EMBL" id="PSB26393.1"/>
    </source>
</evidence>
<name>A0A2T1E0V5_9CYAN</name>
<accession>A0A2T1E0V5</accession>
<proteinExistence type="predicted"/>
<dbReference type="EMBL" id="PVWK01000108">
    <property type="protein sequence ID" value="PSB26393.1"/>
    <property type="molecule type" value="Genomic_DNA"/>
</dbReference>
<sequence>MQKSSSFECGLSIMPLWGMTHQRWLQICSHVEASTDWQALEKAIDTQCSGSDRLSKFLTFADYTQDAIRNLDTRP</sequence>
<protein>
    <submittedName>
        <fullName evidence="1">Uncharacterized protein</fullName>
    </submittedName>
</protein>
<dbReference type="AlphaFoldDB" id="A0A2T1E0V5"/>